<keyword evidence="6" id="KW-0444">Lipid biosynthesis</keyword>
<name>A0A2R8FBD6_9CHLA</name>
<dbReference type="KEGG" id="csee:C10C_0577"/>
<evidence type="ECO:0000256" key="11">
    <source>
        <dbReference type="ARBA" id="ARBA00023136"/>
    </source>
</evidence>
<keyword evidence="18" id="KW-1185">Reference proteome</keyword>
<dbReference type="Gene3D" id="1.20.120.1760">
    <property type="match status" value="1"/>
</dbReference>
<comment type="subcellular location">
    <subcellularLocation>
        <location evidence="1">Membrane</location>
        <topology evidence="1">Multi-pass membrane protein</topology>
    </subcellularLocation>
</comment>
<comment type="catalytic activity">
    <reaction evidence="14">
        <text>a CDP-1,2-diacyl-sn-glycerol + sn-glycerol 3-phosphate = a 1,2-diacyl-sn-glycero-3-phospho-(1'-sn-glycero-3'-phosphate) + CMP + H(+)</text>
        <dbReference type="Rhea" id="RHEA:12593"/>
        <dbReference type="ChEBI" id="CHEBI:15378"/>
        <dbReference type="ChEBI" id="CHEBI:57597"/>
        <dbReference type="ChEBI" id="CHEBI:58332"/>
        <dbReference type="ChEBI" id="CHEBI:60110"/>
        <dbReference type="ChEBI" id="CHEBI:60377"/>
        <dbReference type="EC" id="2.7.8.5"/>
    </reaction>
</comment>
<dbReference type="PANTHER" id="PTHR14269">
    <property type="entry name" value="CDP-DIACYLGLYCEROL--GLYCEROL-3-PHOSPHATE 3-PHOSPHATIDYLTRANSFERASE-RELATED"/>
    <property type="match status" value="1"/>
</dbReference>
<evidence type="ECO:0000256" key="5">
    <source>
        <dbReference type="ARBA" id="ARBA00014944"/>
    </source>
</evidence>
<keyword evidence="8 16" id="KW-0812">Transmembrane</keyword>
<evidence type="ECO:0000256" key="6">
    <source>
        <dbReference type="ARBA" id="ARBA00022516"/>
    </source>
</evidence>
<keyword evidence="13" id="KW-1208">Phospholipid metabolism</keyword>
<dbReference type="AlphaFoldDB" id="A0A2R8FBD6"/>
<evidence type="ECO:0000313" key="17">
    <source>
        <dbReference type="EMBL" id="SPN73735.1"/>
    </source>
</evidence>
<evidence type="ECO:0000256" key="14">
    <source>
        <dbReference type="ARBA" id="ARBA00048586"/>
    </source>
</evidence>
<evidence type="ECO:0000256" key="16">
    <source>
        <dbReference type="SAM" id="Phobius"/>
    </source>
</evidence>
<evidence type="ECO:0000256" key="2">
    <source>
        <dbReference type="ARBA" id="ARBA00005042"/>
    </source>
</evidence>
<evidence type="ECO:0000256" key="7">
    <source>
        <dbReference type="ARBA" id="ARBA00022679"/>
    </source>
</evidence>
<dbReference type="EC" id="2.7.8.5" evidence="4"/>
<evidence type="ECO:0000256" key="12">
    <source>
        <dbReference type="ARBA" id="ARBA00023209"/>
    </source>
</evidence>
<evidence type="ECO:0000256" key="4">
    <source>
        <dbReference type="ARBA" id="ARBA00013170"/>
    </source>
</evidence>
<keyword evidence="12" id="KW-0594">Phospholipid biosynthesis</keyword>
<evidence type="ECO:0000256" key="3">
    <source>
        <dbReference type="ARBA" id="ARBA00010441"/>
    </source>
</evidence>
<dbReference type="Pfam" id="PF01066">
    <property type="entry name" value="CDP-OH_P_transf"/>
    <property type="match status" value="1"/>
</dbReference>
<organism evidence="17 18">
    <name type="scientific">Chlamydia serpentis</name>
    <dbReference type="NCBI Taxonomy" id="1967782"/>
    <lineage>
        <taxon>Bacteria</taxon>
        <taxon>Pseudomonadati</taxon>
        <taxon>Chlamydiota</taxon>
        <taxon>Chlamydiia</taxon>
        <taxon>Chlamydiales</taxon>
        <taxon>Chlamydiaceae</taxon>
        <taxon>Chlamydia/Chlamydophila group</taxon>
        <taxon>Chlamydia</taxon>
    </lineage>
</organism>
<dbReference type="RefSeq" id="WP_108896684.1">
    <property type="nucleotide sequence ID" value="NZ_LT993738.1"/>
</dbReference>
<protein>
    <recommendedName>
        <fullName evidence="5">CDP-diacylglycerol--glycerol-3-phosphate 3-phosphatidyltransferase</fullName>
        <ecNumber evidence="4">2.7.8.5</ecNumber>
    </recommendedName>
</protein>
<evidence type="ECO:0000256" key="13">
    <source>
        <dbReference type="ARBA" id="ARBA00023264"/>
    </source>
</evidence>
<dbReference type="InterPro" id="IPR043130">
    <property type="entry name" value="CDP-OH_PTrfase_TM_dom"/>
</dbReference>
<dbReference type="InterPro" id="IPR048254">
    <property type="entry name" value="CDP_ALCOHOL_P_TRANSF_CS"/>
</dbReference>
<dbReference type="OrthoDB" id="9796672at2"/>
<keyword evidence="9 16" id="KW-1133">Transmembrane helix</keyword>
<gene>
    <name evidence="17" type="primary">pgsA_1</name>
    <name evidence="17" type="ORF">C10C_0577</name>
</gene>
<dbReference type="InterPro" id="IPR004570">
    <property type="entry name" value="Phosphatidylglycerol_P_synth"/>
</dbReference>
<sequence>MRQFCNLLSISRLWLALFFCQEKLHLRLLAIVGAMLSDILDGYLARRYKATSRLGSILDPITDKVFVFVCITVLYIEGSLSVAHLFFICARDIFLVIFVCYLSVINGWKGYDYGSLFWGKVFTVVQFIILLGVTAGGYIPWTGLVPLVALGFLYFLERIMDYKKQCLR</sequence>
<comment type="similarity">
    <text evidence="3 15">Belongs to the CDP-alcohol phosphatidyltransferase class-I family.</text>
</comment>
<dbReference type="InterPro" id="IPR000462">
    <property type="entry name" value="CDP-OH_P_trans"/>
</dbReference>
<accession>A0A2R8FBD6</accession>
<keyword evidence="11 16" id="KW-0472">Membrane</keyword>
<dbReference type="Proteomes" id="UP000244926">
    <property type="component" value="Chromosome I"/>
</dbReference>
<proteinExistence type="inferred from homology"/>
<reference evidence="18" key="1">
    <citation type="submission" date="2017-11" db="EMBL/GenBank/DDBJ databases">
        <authorList>
            <person name="Seth-Smith MB H."/>
        </authorList>
    </citation>
    <scope>NUCLEOTIDE SEQUENCE [LARGE SCALE GENOMIC DNA]</scope>
</reference>
<evidence type="ECO:0000256" key="8">
    <source>
        <dbReference type="ARBA" id="ARBA00022692"/>
    </source>
</evidence>
<evidence type="ECO:0000256" key="9">
    <source>
        <dbReference type="ARBA" id="ARBA00022989"/>
    </source>
</evidence>
<dbReference type="GO" id="GO:0046474">
    <property type="term" value="P:glycerophospholipid biosynthetic process"/>
    <property type="evidence" value="ECO:0007669"/>
    <property type="project" value="TreeGrafter"/>
</dbReference>
<evidence type="ECO:0000256" key="15">
    <source>
        <dbReference type="RuleBase" id="RU003750"/>
    </source>
</evidence>
<comment type="pathway">
    <text evidence="2">Phospholipid metabolism; phosphatidylglycerol biosynthesis; phosphatidylglycerol from CDP-diacylglycerol: step 1/2.</text>
</comment>
<dbReference type="PANTHER" id="PTHR14269:SF11">
    <property type="entry name" value="CDP-DIACYLGLYCEROL--GLYCEROL-3-PHOSPHATE 3-PHOSPHATIDYLTRANSFERASE"/>
    <property type="match status" value="1"/>
</dbReference>
<feature type="transmembrane region" description="Helical" evidence="16">
    <location>
        <begin position="24"/>
        <end position="45"/>
    </location>
</feature>
<dbReference type="GO" id="GO:0016020">
    <property type="term" value="C:membrane"/>
    <property type="evidence" value="ECO:0007669"/>
    <property type="project" value="UniProtKB-SubCell"/>
</dbReference>
<evidence type="ECO:0000256" key="1">
    <source>
        <dbReference type="ARBA" id="ARBA00004141"/>
    </source>
</evidence>
<dbReference type="GO" id="GO:0008444">
    <property type="term" value="F:CDP-diacylglycerol-glycerol-3-phosphate 3-phosphatidyltransferase activity"/>
    <property type="evidence" value="ECO:0007669"/>
    <property type="project" value="UniProtKB-EC"/>
</dbReference>
<feature type="transmembrane region" description="Helical" evidence="16">
    <location>
        <begin position="57"/>
        <end position="76"/>
    </location>
</feature>
<feature type="transmembrane region" description="Helical" evidence="16">
    <location>
        <begin position="139"/>
        <end position="156"/>
    </location>
</feature>
<dbReference type="PIRSF" id="PIRSF000847">
    <property type="entry name" value="Phos_ph_gly_syn"/>
    <property type="match status" value="1"/>
</dbReference>
<evidence type="ECO:0000313" key="18">
    <source>
        <dbReference type="Proteomes" id="UP000244926"/>
    </source>
</evidence>
<dbReference type="InterPro" id="IPR050324">
    <property type="entry name" value="CDP-alcohol_PTase-I"/>
</dbReference>
<dbReference type="EMBL" id="LT993738">
    <property type="protein sequence ID" value="SPN73735.1"/>
    <property type="molecule type" value="Genomic_DNA"/>
</dbReference>
<evidence type="ECO:0000256" key="10">
    <source>
        <dbReference type="ARBA" id="ARBA00023098"/>
    </source>
</evidence>
<keyword evidence="10" id="KW-0443">Lipid metabolism</keyword>
<dbReference type="PROSITE" id="PS00379">
    <property type="entry name" value="CDP_ALCOHOL_P_TRANSF"/>
    <property type="match status" value="1"/>
</dbReference>
<keyword evidence="7 15" id="KW-0808">Transferase</keyword>